<dbReference type="InterPro" id="IPR037923">
    <property type="entry name" value="HTH-like"/>
</dbReference>
<evidence type="ECO:0000259" key="5">
    <source>
        <dbReference type="PROSITE" id="PS01124"/>
    </source>
</evidence>
<dbReference type="EMBL" id="CP023344">
    <property type="protein sequence ID" value="ATC64979.1"/>
    <property type="molecule type" value="Genomic_DNA"/>
</dbReference>
<dbReference type="Proteomes" id="UP000217265">
    <property type="component" value="Chromosome"/>
</dbReference>
<organism evidence="6 7">
    <name type="scientific">Nibricoccus aquaticus</name>
    <dbReference type="NCBI Taxonomy" id="2576891"/>
    <lineage>
        <taxon>Bacteria</taxon>
        <taxon>Pseudomonadati</taxon>
        <taxon>Verrucomicrobiota</taxon>
        <taxon>Opitutia</taxon>
        <taxon>Opitutales</taxon>
        <taxon>Opitutaceae</taxon>
        <taxon>Nibricoccus</taxon>
    </lineage>
</organism>
<evidence type="ECO:0000313" key="7">
    <source>
        <dbReference type="Proteomes" id="UP000217265"/>
    </source>
</evidence>
<dbReference type="GO" id="GO:0043565">
    <property type="term" value="F:sequence-specific DNA binding"/>
    <property type="evidence" value="ECO:0007669"/>
    <property type="project" value="InterPro"/>
</dbReference>
<proteinExistence type="predicted"/>
<dbReference type="InterPro" id="IPR009057">
    <property type="entry name" value="Homeodomain-like_sf"/>
</dbReference>
<feature type="compositionally biased region" description="Pro residues" evidence="4">
    <location>
        <begin position="14"/>
        <end position="26"/>
    </location>
</feature>
<name>A0A290Q8K0_9BACT</name>
<evidence type="ECO:0000256" key="1">
    <source>
        <dbReference type="ARBA" id="ARBA00023015"/>
    </source>
</evidence>
<keyword evidence="1" id="KW-0805">Transcription regulation</keyword>
<evidence type="ECO:0000313" key="6">
    <source>
        <dbReference type="EMBL" id="ATC64979.1"/>
    </source>
</evidence>
<dbReference type="OrthoDB" id="9807321at2"/>
<dbReference type="PANTHER" id="PTHR46796:SF7">
    <property type="entry name" value="ARAC FAMILY TRANSCRIPTIONAL REGULATOR"/>
    <property type="match status" value="1"/>
</dbReference>
<dbReference type="SUPFAM" id="SSF51215">
    <property type="entry name" value="Regulatory protein AraC"/>
    <property type="match status" value="1"/>
</dbReference>
<dbReference type="CDD" id="cd06986">
    <property type="entry name" value="cupin_MmsR-like_N"/>
    <property type="match status" value="1"/>
</dbReference>
<accession>A0A290Q8K0</accession>
<keyword evidence="2" id="KW-0238">DNA-binding</keyword>
<dbReference type="Pfam" id="PF02311">
    <property type="entry name" value="AraC_binding"/>
    <property type="match status" value="1"/>
</dbReference>
<dbReference type="InterPro" id="IPR018060">
    <property type="entry name" value="HTH_AraC"/>
</dbReference>
<dbReference type="SMART" id="SM00342">
    <property type="entry name" value="HTH_ARAC"/>
    <property type="match status" value="1"/>
</dbReference>
<dbReference type="Pfam" id="PF12833">
    <property type="entry name" value="HTH_18"/>
    <property type="match status" value="1"/>
</dbReference>
<evidence type="ECO:0000256" key="4">
    <source>
        <dbReference type="SAM" id="MobiDB-lite"/>
    </source>
</evidence>
<feature type="domain" description="HTH araC/xylS-type" evidence="5">
    <location>
        <begin position="237"/>
        <end position="335"/>
    </location>
</feature>
<dbReference type="InterPro" id="IPR003313">
    <property type="entry name" value="AraC-bd"/>
</dbReference>
<dbReference type="PROSITE" id="PS01124">
    <property type="entry name" value="HTH_ARAC_FAMILY_2"/>
    <property type="match status" value="1"/>
</dbReference>
<reference evidence="6 7" key="1">
    <citation type="submission" date="2017-09" db="EMBL/GenBank/DDBJ databases">
        <title>Complete genome sequence of Verrucomicrobial strain HZ-65, isolated from freshwater.</title>
        <authorList>
            <person name="Choi A."/>
        </authorList>
    </citation>
    <scope>NUCLEOTIDE SEQUENCE [LARGE SCALE GENOMIC DNA]</scope>
    <source>
        <strain evidence="6 7">HZ-65</strain>
    </source>
</reference>
<dbReference type="InterPro" id="IPR050204">
    <property type="entry name" value="AraC_XylS_family_regulators"/>
</dbReference>
<protein>
    <recommendedName>
        <fullName evidence="5">HTH araC/xylS-type domain-containing protein</fullName>
    </recommendedName>
</protein>
<dbReference type="Gene3D" id="1.10.10.60">
    <property type="entry name" value="Homeodomain-like"/>
    <property type="match status" value="2"/>
</dbReference>
<dbReference type="SUPFAM" id="SSF46689">
    <property type="entry name" value="Homeodomain-like"/>
    <property type="match status" value="2"/>
</dbReference>
<dbReference type="PANTHER" id="PTHR46796">
    <property type="entry name" value="HTH-TYPE TRANSCRIPTIONAL ACTIVATOR RHAS-RELATED"/>
    <property type="match status" value="1"/>
</dbReference>
<dbReference type="GO" id="GO:0003700">
    <property type="term" value="F:DNA-binding transcription factor activity"/>
    <property type="evidence" value="ECO:0007669"/>
    <property type="project" value="InterPro"/>
</dbReference>
<dbReference type="Gene3D" id="2.60.120.280">
    <property type="entry name" value="Regulatory protein AraC"/>
    <property type="match status" value="1"/>
</dbReference>
<keyword evidence="3" id="KW-0804">Transcription</keyword>
<evidence type="ECO:0000256" key="3">
    <source>
        <dbReference type="ARBA" id="ARBA00023163"/>
    </source>
</evidence>
<keyword evidence="7" id="KW-1185">Reference proteome</keyword>
<dbReference type="AlphaFoldDB" id="A0A290Q8K0"/>
<evidence type="ECO:0000256" key="2">
    <source>
        <dbReference type="ARBA" id="ARBA00023125"/>
    </source>
</evidence>
<dbReference type="RefSeq" id="WP_096056610.1">
    <property type="nucleotide sequence ID" value="NZ_CP023344.1"/>
</dbReference>
<sequence length="338" mass="37293">MQPILKNLHDLMPPKQPARAPAPAPAAHPSTNARITTRTGIPEGFRDQHLVILPSTIRRSVEKHPLLRGLLVTDAGVFPRAINHLVRRSKGAATSLLILCTAGQGWVELSGKTHTLSPGSLAWLPAHRPHAYGSADDTAWTIEWAHFTGTETDAWRDLLQFTPEGGLFTSLLTTTATATTLSPVFQLGHLWQILERGYSLPNLVAASASLRTALTLLTQRSPSASTPHDRTADERVAASADWMRTHLAQSIRLEELAQLAAVSVPHYCALFKRHTGYAPIDWLIRLRIQRACQLLDTTTDSIALIAARTGFPNPYYFTRTFRRIMGHPPRAYRQIAKG</sequence>
<feature type="region of interest" description="Disordered" evidence="4">
    <location>
        <begin position="9"/>
        <end position="33"/>
    </location>
</feature>
<dbReference type="KEGG" id="vbh:CMV30_13950"/>
<gene>
    <name evidence="6" type="ORF">CMV30_13950</name>
</gene>